<name>A0A2R8C4W7_9RHOB</name>
<protein>
    <submittedName>
        <fullName evidence="1">Uncharacterized protein</fullName>
    </submittedName>
</protein>
<evidence type="ECO:0000313" key="1">
    <source>
        <dbReference type="EMBL" id="SPJ27484.1"/>
    </source>
</evidence>
<dbReference type="RefSeq" id="WP_108785760.1">
    <property type="nucleotide sequence ID" value="NZ_ONZG01000002.1"/>
</dbReference>
<dbReference type="OrthoDB" id="7873262at2"/>
<proteinExistence type="predicted"/>
<accession>A0A2R8C4W7</accession>
<reference evidence="2" key="1">
    <citation type="submission" date="2018-03" db="EMBL/GenBank/DDBJ databases">
        <authorList>
            <person name="Rodrigo-Torres L."/>
            <person name="Arahal R. D."/>
            <person name="Lucena T."/>
        </authorList>
    </citation>
    <scope>NUCLEOTIDE SEQUENCE [LARGE SCALE GENOMIC DNA]</scope>
    <source>
        <strain evidence="2">CECT 7615</strain>
    </source>
</reference>
<dbReference type="AlphaFoldDB" id="A0A2R8C4W7"/>
<dbReference type="EMBL" id="ONZG01000002">
    <property type="protein sequence ID" value="SPJ27484.1"/>
    <property type="molecule type" value="Genomic_DNA"/>
</dbReference>
<keyword evidence="2" id="KW-1185">Reference proteome</keyword>
<gene>
    <name evidence="1" type="ORF">TRM7615_00974</name>
</gene>
<evidence type="ECO:0000313" key="2">
    <source>
        <dbReference type="Proteomes" id="UP000244898"/>
    </source>
</evidence>
<dbReference type="Proteomes" id="UP000244898">
    <property type="component" value="Unassembled WGS sequence"/>
</dbReference>
<organism evidence="1 2">
    <name type="scientific">Falsiruegeria mediterranea M17</name>
    <dbReference type="NCBI Taxonomy" id="1200281"/>
    <lineage>
        <taxon>Bacteria</taxon>
        <taxon>Pseudomonadati</taxon>
        <taxon>Pseudomonadota</taxon>
        <taxon>Alphaproteobacteria</taxon>
        <taxon>Rhodobacterales</taxon>
        <taxon>Roseobacteraceae</taxon>
        <taxon>Falsiruegeria</taxon>
    </lineage>
</organism>
<sequence>MSTFEDFEIDVLVRLGEGVLSERQIIQLSKEGELVSLDFCGSGYLLTVRHNSLVLDRRVLNHPIISGTVGDLLTGFVAFVEKDEVTLECFSYGGEVVPQNFRYLEVQVTQ</sequence>